<dbReference type="Proteomes" id="UP001652628">
    <property type="component" value="Chromosome 3"/>
</dbReference>
<proteinExistence type="predicted"/>
<reference evidence="2" key="1">
    <citation type="submission" date="2025-08" db="UniProtKB">
        <authorList>
            <consortium name="RefSeq"/>
        </authorList>
    </citation>
    <scope>IDENTIFICATION</scope>
</reference>
<protein>
    <submittedName>
        <fullName evidence="2">Uncharacterized protein</fullName>
    </submittedName>
</protein>
<dbReference type="RefSeq" id="XP_070851821.1">
    <property type="nucleotide sequence ID" value="XM_070995720.1"/>
</dbReference>
<sequence length="439" mass="50052">MMAGRSRRGNGNDGYCDARPQAMLELYYEPCSQICYTHLRMDFRNVLNILMDALERTKSMLSAANRNQAINVRLILYRVISLWCSTLQEGSHCEIISETLVKEILVDLVPRNETLLSCRDESNLKNKCSSKTIFSMLEVHFDNNMLRAQAHFCLQQLLLSSGHLLKKQILKDVHNALLGICIIIHSEPTTKESLRNIWNCRSEVYKTFAFLLKLRNYECPTPLEIIMNLLNESRSFVNSNELRKSHNIYAPEHVVHPDKTGIQFKQGVDNFKFCHTNICDSENSKCLSLKDIAQSNIDDGKVTANENNLQNANKTNLNEISTKIVNNNAYEKHIIVLDKKSLNRDIYFKVENGNSPKEITTKDLLKKYNEMPSSYLSFKNDSLADFDNKNCNGSYINPGLASTYCSVEQCVNLFPTDKGTSDDAKMIADLEAIFVCELK</sequence>
<dbReference type="GeneID" id="139352927"/>
<evidence type="ECO:0000313" key="2">
    <source>
        <dbReference type="RefSeq" id="XP_070851821.1"/>
    </source>
</evidence>
<name>A0ABM4TPC3_DROSZ</name>
<keyword evidence="1" id="KW-1185">Reference proteome</keyword>
<evidence type="ECO:0000313" key="1">
    <source>
        <dbReference type="Proteomes" id="UP001652628"/>
    </source>
</evidence>
<accession>A0ABM4TPC3</accession>
<gene>
    <name evidence="2" type="primary">LOC139352927</name>
</gene>
<organism evidence="1 2">
    <name type="scientific">Drosophila suzukii</name>
    <name type="common">Spotted-wing drosophila fruit fly</name>
    <dbReference type="NCBI Taxonomy" id="28584"/>
    <lineage>
        <taxon>Eukaryota</taxon>
        <taxon>Metazoa</taxon>
        <taxon>Ecdysozoa</taxon>
        <taxon>Arthropoda</taxon>
        <taxon>Hexapoda</taxon>
        <taxon>Insecta</taxon>
        <taxon>Pterygota</taxon>
        <taxon>Neoptera</taxon>
        <taxon>Endopterygota</taxon>
        <taxon>Diptera</taxon>
        <taxon>Brachycera</taxon>
        <taxon>Muscomorpha</taxon>
        <taxon>Ephydroidea</taxon>
        <taxon>Drosophilidae</taxon>
        <taxon>Drosophila</taxon>
        <taxon>Sophophora</taxon>
    </lineage>
</organism>